<protein>
    <recommendedName>
        <fullName evidence="1">Imm33-like domain-containing protein</fullName>
    </recommendedName>
</protein>
<gene>
    <name evidence="2" type="ORF">HNW77_03190</name>
</gene>
<keyword evidence="3" id="KW-1185">Reference proteome</keyword>
<dbReference type="InterPro" id="IPR056509">
    <property type="entry name" value="Imm33-like"/>
</dbReference>
<evidence type="ECO:0000313" key="2">
    <source>
        <dbReference type="EMBL" id="NPC65429.1"/>
    </source>
</evidence>
<reference evidence="2 3" key="1">
    <citation type="journal article" date="2020" name="Microorganisms">
        <title>Description of Komagataeibacter melaceti sp. nov. and Komagataeibacter melomenusus sp. nov. Isolated from Apple Cider Vinegar.</title>
        <authorList>
            <person name="Maric L."/>
            <person name="Cleenwerck I."/>
            <person name="Accetto T."/>
            <person name="Vandamme P."/>
            <person name="Trcek J."/>
        </authorList>
    </citation>
    <scope>NUCLEOTIDE SEQUENCE [LARGE SCALE GENOMIC DNA]</scope>
    <source>
        <strain evidence="2 3">AV436</strain>
    </source>
</reference>
<organism evidence="2 3">
    <name type="scientific">Komagataeibacter melomenusus</name>
    <dbReference type="NCBI Taxonomy" id="2766578"/>
    <lineage>
        <taxon>Bacteria</taxon>
        <taxon>Pseudomonadati</taxon>
        <taxon>Pseudomonadota</taxon>
        <taxon>Alphaproteobacteria</taxon>
        <taxon>Acetobacterales</taxon>
        <taxon>Acetobacteraceae</taxon>
        <taxon>Komagataeibacter</taxon>
    </lineage>
</organism>
<name>A0ABX2AAP8_9PROT</name>
<feature type="domain" description="Imm33-like" evidence="1">
    <location>
        <begin position="10"/>
        <end position="109"/>
    </location>
</feature>
<dbReference type="RefSeq" id="WP_172155347.1">
    <property type="nucleotide sequence ID" value="NZ_JABJWC010000005.1"/>
</dbReference>
<dbReference type="Pfam" id="PF24719">
    <property type="entry name" value="Imm33-like"/>
    <property type="match status" value="1"/>
</dbReference>
<dbReference type="EMBL" id="JABJWC010000005">
    <property type="protein sequence ID" value="NPC65429.1"/>
    <property type="molecule type" value="Genomic_DNA"/>
</dbReference>
<sequence>MADHPYEAIQAETCARFKAPYLDCGWHLKLGIARNVRTALRPINGVRLEPENGTSGWYIWAGEETSDDVDFFVPLHTSHIGNWCALVIPYLGLAPGWRFLITEDYEDVWINAHPEIE</sequence>
<dbReference type="Proteomes" id="UP000623090">
    <property type="component" value="Unassembled WGS sequence"/>
</dbReference>
<proteinExistence type="predicted"/>
<evidence type="ECO:0000259" key="1">
    <source>
        <dbReference type="Pfam" id="PF24719"/>
    </source>
</evidence>
<comment type="caution">
    <text evidence="2">The sequence shown here is derived from an EMBL/GenBank/DDBJ whole genome shotgun (WGS) entry which is preliminary data.</text>
</comment>
<evidence type="ECO:0000313" key="3">
    <source>
        <dbReference type="Proteomes" id="UP000623090"/>
    </source>
</evidence>
<accession>A0ABX2AAP8</accession>